<dbReference type="RefSeq" id="WP_394632057.1">
    <property type="nucleotide sequence ID" value="NZ_JBIHSE010000001.1"/>
</dbReference>
<organism evidence="4 5">
    <name type="scientific">Vibrio jasicida</name>
    <dbReference type="NCBI Taxonomy" id="766224"/>
    <lineage>
        <taxon>Bacteria</taxon>
        <taxon>Pseudomonadati</taxon>
        <taxon>Pseudomonadota</taxon>
        <taxon>Gammaproteobacteria</taxon>
        <taxon>Vibrionales</taxon>
        <taxon>Vibrionaceae</taxon>
        <taxon>Vibrio</taxon>
    </lineage>
</organism>
<protein>
    <submittedName>
        <fullName evidence="4">SgrR family transcriptional regulator</fullName>
    </submittedName>
</protein>
<dbReference type="PANTHER" id="PTHR30290">
    <property type="entry name" value="PERIPLASMIC BINDING COMPONENT OF ABC TRANSPORTER"/>
    <property type="match status" value="1"/>
</dbReference>
<gene>
    <name evidence="4" type="ORF">ACGRHZ_09095</name>
</gene>
<name>A0ABW7J586_9VIBR</name>
<accession>A0ABW7J586</accession>
<reference evidence="4 5" key="1">
    <citation type="submission" date="2024-10" db="EMBL/GenBank/DDBJ databases">
        <authorList>
            <person name="Yibar A."/>
            <person name="Saticioglu I.B."/>
            <person name="Duman M."/>
            <person name="Ajmi N."/>
            <person name="Gurler F."/>
            <person name="Ay H."/>
            <person name="Onuk E."/>
            <person name="Guler S."/>
            <person name="Romalde J.L."/>
        </authorList>
    </citation>
    <scope>NUCLEOTIDE SEQUENCE [LARGE SCALE GENOMIC DNA]</scope>
    <source>
        <strain evidence="4 5">1-TCBS-A</strain>
    </source>
</reference>
<dbReference type="Gene3D" id="3.40.190.10">
    <property type="entry name" value="Periplasmic binding protein-like II"/>
    <property type="match status" value="1"/>
</dbReference>
<evidence type="ECO:0000259" key="2">
    <source>
        <dbReference type="Pfam" id="PF00496"/>
    </source>
</evidence>
<dbReference type="InterPro" id="IPR025370">
    <property type="entry name" value="SgrR_HTH_N"/>
</dbReference>
<dbReference type="SUPFAM" id="SSF53850">
    <property type="entry name" value="Periplasmic binding protein-like II"/>
    <property type="match status" value="1"/>
</dbReference>
<dbReference type="EMBL" id="JBIHSE010000001">
    <property type="protein sequence ID" value="MFH0271489.1"/>
    <property type="molecule type" value="Genomic_DNA"/>
</dbReference>
<evidence type="ECO:0000259" key="3">
    <source>
        <dbReference type="Pfam" id="PF12793"/>
    </source>
</evidence>
<dbReference type="InterPro" id="IPR039424">
    <property type="entry name" value="SBP_5"/>
</dbReference>
<keyword evidence="5" id="KW-1185">Reference proteome</keyword>
<sequence>MNKRKLELYEDLFKKAGPGLSNVHIGDIASAFHCSERHARTLLKQMSANQWLTWSPMKGRGQKGQLICLLEPLTACFQAVDQAIVQERYDLAHQLIGFHGRSIASNLKRYLARTAHKSENTIYAPFHRKLDWLHPHHVTGRTERHLIHEVFQTLVSNNGQSFSANLAHHWESETGDTCWRFHLSPAAVFHDQTPVTSDDVVSSINTLVTSAHWGRLYDHIISISAVTPHCLEIHLNTPDPNLPSLLSRAEASIMPKRYVCADRTAFSPVGSGPFSVDVNSDKLFRLNRNEHYCGQSALVEHIEIWIHEEWASDKKCEENFFFLESGEQNYQISTKEIGYFFILFNHQGLQDESTKQAFVDLFRNAATTDLDLRFPVTFSFENNNESRHFAAKLTAAFSRLGNSVSANQISFGRTLAKQDLTLGGIRIEGDKSACLYAFFKLYPYWQHCMTWRQHEHLNQTLQSVRQSTCSQEREALLNQLIADLTEDNILSILSSEDLTLTVPSRVEGVDINGLGWCDFSKLWIKPSF</sequence>
<dbReference type="InterPro" id="IPR000914">
    <property type="entry name" value="SBP_5_dom"/>
</dbReference>
<dbReference type="PANTHER" id="PTHR30290:SF72">
    <property type="entry name" value="HTH-TYPE TRANSCRIPTIONAL REGULATOR SGRR"/>
    <property type="match status" value="1"/>
</dbReference>
<comment type="caution">
    <text evidence="4">The sequence shown here is derived from an EMBL/GenBank/DDBJ whole genome shotgun (WGS) entry which is preliminary data.</text>
</comment>
<evidence type="ECO:0000313" key="4">
    <source>
        <dbReference type="EMBL" id="MFH0271489.1"/>
    </source>
</evidence>
<evidence type="ECO:0000256" key="1">
    <source>
        <dbReference type="ARBA" id="ARBA00023125"/>
    </source>
</evidence>
<proteinExistence type="predicted"/>
<dbReference type="Proteomes" id="UP001607221">
    <property type="component" value="Unassembled WGS sequence"/>
</dbReference>
<evidence type="ECO:0000313" key="5">
    <source>
        <dbReference type="Proteomes" id="UP001607221"/>
    </source>
</evidence>
<keyword evidence="1" id="KW-0238">DNA-binding</keyword>
<feature type="domain" description="Solute-binding protein family 5" evidence="2">
    <location>
        <begin position="164"/>
        <end position="310"/>
    </location>
</feature>
<feature type="domain" description="Transcriptional regulator SgrR N-terminal HTH" evidence="3">
    <location>
        <begin position="4"/>
        <end position="115"/>
    </location>
</feature>
<dbReference type="Pfam" id="PF00496">
    <property type="entry name" value="SBP_bac_5"/>
    <property type="match status" value="1"/>
</dbReference>
<dbReference type="Pfam" id="PF12793">
    <property type="entry name" value="SgrR_N"/>
    <property type="match status" value="1"/>
</dbReference>